<dbReference type="GO" id="GO:0016853">
    <property type="term" value="F:isomerase activity"/>
    <property type="evidence" value="ECO:0007669"/>
    <property type="project" value="UniProtKB-KW"/>
</dbReference>
<keyword evidence="7" id="KW-1185">Reference proteome</keyword>
<dbReference type="SUPFAM" id="SSF50891">
    <property type="entry name" value="Cyclophilin-like"/>
    <property type="match status" value="1"/>
</dbReference>
<proteinExistence type="inferred from homology"/>
<dbReference type="InterPro" id="IPR020892">
    <property type="entry name" value="Cyclophilin-type_PPIase_CS"/>
</dbReference>
<evidence type="ECO:0000256" key="2">
    <source>
        <dbReference type="ARBA" id="ARBA00023110"/>
    </source>
</evidence>
<feature type="chain" id="PRO_5045004398" description="Peptidyl-prolyl cis-trans isomerase" evidence="4">
    <location>
        <begin position="24"/>
        <end position="200"/>
    </location>
</feature>
<dbReference type="InterPro" id="IPR044665">
    <property type="entry name" value="E_coli_cyclophilin_A-like"/>
</dbReference>
<accession>A0ABZ0I6U9</accession>
<dbReference type="Proteomes" id="UP001626537">
    <property type="component" value="Chromosome"/>
</dbReference>
<evidence type="ECO:0000256" key="3">
    <source>
        <dbReference type="ARBA" id="ARBA00023235"/>
    </source>
</evidence>
<reference evidence="6 7" key="1">
    <citation type="submission" date="2023-10" db="EMBL/GenBank/DDBJ databases">
        <title>Two novel species belonging to the OM43/NOR5 clade.</title>
        <authorList>
            <person name="Park M."/>
        </authorList>
    </citation>
    <scope>NUCLEOTIDE SEQUENCE [LARGE SCALE GENOMIC DNA]</scope>
    <source>
        <strain evidence="6 7">IMCC43200</strain>
    </source>
</reference>
<dbReference type="PROSITE" id="PS00170">
    <property type="entry name" value="CSA_PPIASE_1"/>
    <property type="match status" value="1"/>
</dbReference>
<gene>
    <name evidence="6" type="ORF">R0135_06875</name>
</gene>
<name>A0ABZ0I6U9_9GAMM</name>
<dbReference type="PROSITE" id="PS50072">
    <property type="entry name" value="CSA_PPIASE_2"/>
    <property type="match status" value="1"/>
</dbReference>
<evidence type="ECO:0000256" key="1">
    <source>
        <dbReference type="ARBA" id="ARBA00007365"/>
    </source>
</evidence>
<dbReference type="EMBL" id="CP136864">
    <property type="protein sequence ID" value="WOJ94885.1"/>
    <property type="molecule type" value="Genomic_DNA"/>
</dbReference>
<feature type="signal peptide" evidence="4">
    <location>
        <begin position="1"/>
        <end position="23"/>
    </location>
</feature>
<dbReference type="RefSeq" id="WP_407349519.1">
    <property type="nucleotide sequence ID" value="NZ_CP136864.1"/>
</dbReference>
<keyword evidence="2 4" id="KW-0697">Rotamase</keyword>
<sequence length="200" mass="21801">MHQLNRFFRVVCSTLLLGALSNAALGQSSSPTPLPNPQVTITTNVGAISVRLFRDKAPVSVENFLSYVDAGFYDGTIFHRVIPNFMIQGGGMTPDMQEKPVGDPIVNESKNRLHNVRGTLAMARTSDPDSATAQFFINQRTNLRLDWQPGAEGYTVFGEVIDGMSIVDYISTSPTAQIGPHGNVPLDPVIITKVERKSLL</sequence>
<evidence type="ECO:0000313" key="7">
    <source>
        <dbReference type="Proteomes" id="UP001626537"/>
    </source>
</evidence>
<dbReference type="PANTHER" id="PTHR43246">
    <property type="entry name" value="PEPTIDYL-PROLYL CIS-TRANS ISOMERASE CYP38, CHLOROPLASTIC"/>
    <property type="match status" value="1"/>
</dbReference>
<dbReference type="PRINTS" id="PR00153">
    <property type="entry name" value="CSAPPISMRASE"/>
</dbReference>
<protein>
    <recommendedName>
        <fullName evidence="4">Peptidyl-prolyl cis-trans isomerase</fullName>
        <shortName evidence="4">PPIase</shortName>
        <ecNumber evidence="4">5.2.1.8</ecNumber>
    </recommendedName>
</protein>
<dbReference type="Pfam" id="PF00160">
    <property type="entry name" value="Pro_isomerase"/>
    <property type="match status" value="1"/>
</dbReference>
<evidence type="ECO:0000256" key="4">
    <source>
        <dbReference type="RuleBase" id="RU363019"/>
    </source>
</evidence>
<evidence type="ECO:0000313" key="6">
    <source>
        <dbReference type="EMBL" id="WOJ94885.1"/>
    </source>
</evidence>
<comment type="catalytic activity">
    <reaction evidence="4">
        <text>[protein]-peptidylproline (omega=180) = [protein]-peptidylproline (omega=0)</text>
        <dbReference type="Rhea" id="RHEA:16237"/>
        <dbReference type="Rhea" id="RHEA-COMP:10747"/>
        <dbReference type="Rhea" id="RHEA-COMP:10748"/>
        <dbReference type="ChEBI" id="CHEBI:83833"/>
        <dbReference type="ChEBI" id="CHEBI:83834"/>
        <dbReference type="EC" id="5.2.1.8"/>
    </reaction>
</comment>
<feature type="domain" description="PPIase cyclophilin-type" evidence="5">
    <location>
        <begin position="43"/>
        <end position="196"/>
    </location>
</feature>
<dbReference type="InterPro" id="IPR002130">
    <property type="entry name" value="Cyclophilin-type_PPIase_dom"/>
</dbReference>
<evidence type="ECO:0000259" key="5">
    <source>
        <dbReference type="PROSITE" id="PS50072"/>
    </source>
</evidence>
<comment type="similarity">
    <text evidence="1 4">Belongs to the cyclophilin-type PPIase family.</text>
</comment>
<organism evidence="6 7">
    <name type="scientific">Congregibacter variabilis</name>
    <dbReference type="NCBI Taxonomy" id="3081200"/>
    <lineage>
        <taxon>Bacteria</taxon>
        <taxon>Pseudomonadati</taxon>
        <taxon>Pseudomonadota</taxon>
        <taxon>Gammaproteobacteria</taxon>
        <taxon>Cellvibrionales</taxon>
        <taxon>Halieaceae</taxon>
        <taxon>Congregibacter</taxon>
    </lineage>
</organism>
<dbReference type="CDD" id="cd01920">
    <property type="entry name" value="cyclophilin_EcCYP_like"/>
    <property type="match status" value="1"/>
</dbReference>
<keyword evidence="3 4" id="KW-0413">Isomerase</keyword>
<comment type="function">
    <text evidence="4">PPIases accelerate the folding of proteins. It catalyzes the cis-trans isomerization of proline imidic peptide bonds in oligopeptides.</text>
</comment>
<dbReference type="InterPro" id="IPR029000">
    <property type="entry name" value="Cyclophilin-like_dom_sf"/>
</dbReference>
<dbReference type="EC" id="5.2.1.8" evidence="4"/>
<dbReference type="Gene3D" id="2.40.100.10">
    <property type="entry name" value="Cyclophilin-like"/>
    <property type="match status" value="1"/>
</dbReference>
<keyword evidence="4" id="KW-0732">Signal</keyword>